<dbReference type="Gene3D" id="3.40.1550.10">
    <property type="entry name" value="CheC-like"/>
    <property type="match status" value="1"/>
</dbReference>
<accession>E1QM87</accession>
<reference evidence="3 4" key="1">
    <citation type="journal article" date="2010" name="Stand. Genomic Sci.">
        <title>Complete genome sequence of Desulfarculus baarsii type strain (2st14).</title>
        <authorList>
            <person name="Sun H."/>
            <person name="Spring S."/>
            <person name="Lapidus A."/>
            <person name="Davenport K."/>
            <person name="Del Rio T.G."/>
            <person name="Tice H."/>
            <person name="Nolan M."/>
            <person name="Copeland A."/>
            <person name="Cheng J.F."/>
            <person name="Lucas S."/>
            <person name="Tapia R."/>
            <person name="Goodwin L."/>
            <person name="Pitluck S."/>
            <person name="Ivanova N."/>
            <person name="Pagani I."/>
            <person name="Mavromatis K."/>
            <person name="Ovchinnikova G."/>
            <person name="Pati A."/>
            <person name="Chen A."/>
            <person name="Palaniappan K."/>
            <person name="Hauser L."/>
            <person name="Chang Y.J."/>
            <person name="Jeffries C.D."/>
            <person name="Detter J.C."/>
            <person name="Han C."/>
            <person name="Rohde M."/>
            <person name="Brambilla E."/>
            <person name="Goker M."/>
            <person name="Woyke T."/>
            <person name="Bristow J."/>
            <person name="Eisen J.A."/>
            <person name="Markowitz V."/>
            <person name="Hugenholtz P."/>
            <person name="Kyrpides N.C."/>
            <person name="Klenk H.P."/>
            <person name="Land M."/>
        </authorList>
    </citation>
    <scope>NUCLEOTIDE SEQUENCE [LARGE SCALE GENOMIC DNA]</scope>
    <source>
        <strain evidence="4">ATCC 33931 / DSM 2075 / LMG 7858 / VKM B-1802 / 2st14</strain>
    </source>
</reference>
<dbReference type="InterPro" id="IPR028051">
    <property type="entry name" value="CheX-like_dom"/>
</dbReference>
<evidence type="ECO:0000256" key="1">
    <source>
        <dbReference type="ARBA" id="ARBA00022500"/>
    </source>
</evidence>
<dbReference type="GO" id="GO:0006935">
    <property type="term" value="P:chemotaxis"/>
    <property type="evidence" value="ECO:0007669"/>
    <property type="project" value="UniProtKB-KW"/>
</dbReference>
<proteinExistence type="predicted"/>
<keyword evidence="1" id="KW-0145">Chemotaxis</keyword>
<dbReference type="EMBL" id="CP002085">
    <property type="protein sequence ID" value="ADK86130.1"/>
    <property type="molecule type" value="Genomic_DNA"/>
</dbReference>
<protein>
    <recommendedName>
        <fullName evidence="2">Chemotaxis phosphatase CheX-like domain-containing protein</fullName>
    </recommendedName>
</protein>
<dbReference type="OrthoDB" id="5517910at2"/>
<dbReference type="SUPFAM" id="SSF103039">
    <property type="entry name" value="CheC-like"/>
    <property type="match status" value="1"/>
</dbReference>
<feature type="domain" description="Chemotaxis phosphatase CheX-like" evidence="2">
    <location>
        <begin position="64"/>
        <end position="136"/>
    </location>
</feature>
<evidence type="ECO:0000259" key="2">
    <source>
        <dbReference type="Pfam" id="PF13690"/>
    </source>
</evidence>
<dbReference type="AlphaFoldDB" id="E1QM87"/>
<dbReference type="HOGENOM" id="CLU_1657986_0_0_7"/>
<sequence>MSKSWSTALKDSISEVFSTSFFLVPESYAEPIEVAHALAAKGWYEGFLDFVRQDEGVRIWVWSPERIALELAANIFACDVGDLSPDQILDAYREMINMVSGNVLTSVDVDSAWRMGLPKAARIAQGTVGQVTARTQNQLIFEVEGQPVLAGWRAFRLKQ</sequence>
<dbReference type="STRING" id="644282.Deba_2776"/>
<dbReference type="InterPro" id="IPR028976">
    <property type="entry name" value="CheC-like_sf"/>
</dbReference>
<gene>
    <name evidence="3" type="ordered locus">Deba_2776</name>
</gene>
<dbReference type="Pfam" id="PF13690">
    <property type="entry name" value="CheX"/>
    <property type="match status" value="1"/>
</dbReference>
<dbReference type="KEGG" id="dbr:Deba_2776"/>
<name>E1QM87_DESB2</name>
<evidence type="ECO:0000313" key="3">
    <source>
        <dbReference type="EMBL" id="ADK86130.1"/>
    </source>
</evidence>
<organism evidence="3 4">
    <name type="scientific">Desulfarculus baarsii (strain ATCC 33931 / DSM 2075 / LMG 7858 / VKM B-1802 / 2st14)</name>
    <dbReference type="NCBI Taxonomy" id="644282"/>
    <lineage>
        <taxon>Bacteria</taxon>
        <taxon>Pseudomonadati</taxon>
        <taxon>Thermodesulfobacteriota</taxon>
        <taxon>Desulfarculia</taxon>
        <taxon>Desulfarculales</taxon>
        <taxon>Desulfarculaceae</taxon>
        <taxon>Desulfarculus</taxon>
    </lineage>
</organism>
<evidence type="ECO:0000313" key="4">
    <source>
        <dbReference type="Proteomes" id="UP000009047"/>
    </source>
</evidence>
<keyword evidence="4" id="KW-1185">Reference proteome</keyword>
<dbReference type="RefSeq" id="WP_013259569.1">
    <property type="nucleotide sequence ID" value="NC_014365.1"/>
</dbReference>
<dbReference type="Proteomes" id="UP000009047">
    <property type="component" value="Chromosome"/>
</dbReference>